<sequence>MDTGFDLGRLLGERAGEGHRLQGRMLNPQLPRMLHAIGFDRTYTRAEGAYLYDAEGNDYLDFLAGFGVHGVGHNHPVVRSALHQVLDADLADMVQFDSPLLAGLLAEKLLARAPHLDRVYFGNSGTEAVEAAIKFARYATGRPRILYCDHAFHGLTTGSLSVNGAAEFRDGFEPLLPDTRIPLGDLDALEAELRRGGVAALLIEPIQGKGVHQPPAGFLRAAHDLLKDHGALLICDEVQTGVGRTGRFFAYEYDDVQPDIVTVAKALSGGFVPVGATLAKDWIFEKVYSSMDRVLVHDSTFGSNAMAMAAGLATLQVMEDEKLVENAERIGTLLREQLAERLERYEMLAEVRGRGLMIGFEFGKPRSLKLKAGWNTLQAARKGLFAQMVVVPLFQRHRILTQVSGDHIDVIKLLPPLTIGEVEVERFLAAFDDVMRDAHKGTGLMWDFGRTLVTQAVRRG</sequence>
<evidence type="ECO:0000313" key="4">
    <source>
        <dbReference type="EMBL" id="MBR7833999.1"/>
    </source>
</evidence>
<dbReference type="GO" id="GO:0030170">
    <property type="term" value="F:pyridoxal phosphate binding"/>
    <property type="evidence" value="ECO:0007669"/>
    <property type="project" value="InterPro"/>
</dbReference>
<dbReference type="CDD" id="cd00610">
    <property type="entry name" value="OAT_like"/>
    <property type="match status" value="1"/>
</dbReference>
<dbReference type="Proteomes" id="UP000675781">
    <property type="component" value="Unassembled WGS sequence"/>
</dbReference>
<dbReference type="Gene3D" id="3.90.1150.10">
    <property type="entry name" value="Aspartate Aminotransferase, domain 1"/>
    <property type="match status" value="1"/>
</dbReference>
<dbReference type="GO" id="GO:0008483">
    <property type="term" value="F:transaminase activity"/>
    <property type="evidence" value="ECO:0007669"/>
    <property type="project" value="UniProtKB-KW"/>
</dbReference>
<dbReference type="InterPro" id="IPR015422">
    <property type="entry name" value="PyrdxlP-dep_Trfase_small"/>
</dbReference>
<dbReference type="Gene3D" id="3.40.640.10">
    <property type="entry name" value="Type I PLP-dependent aspartate aminotransferase-like (Major domain)"/>
    <property type="match status" value="1"/>
</dbReference>
<comment type="similarity">
    <text evidence="3">Belongs to the class-III pyridoxal-phosphate-dependent aminotransferase family.</text>
</comment>
<dbReference type="InterPro" id="IPR005814">
    <property type="entry name" value="Aminotrans_3"/>
</dbReference>
<gene>
    <name evidence="4" type="ORF">KDL01_12035</name>
</gene>
<dbReference type="RefSeq" id="WP_212528521.1">
    <property type="nucleotide sequence ID" value="NZ_JAGSOG010000045.1"/>
</dbReference>
<dbReference type="AlphaFoldDB" id="A0A941INI1"/>
<organism evidence="4 5">
    <name type="scientific">Actinospica durhamensis</name>
    <dbReference type="NCBI Taxonomy" id="1508375"/>
    <lineage>
        <taxon>Bacteria</taxon>
        <taxon>Bacillati</taxon>
        <taxon>Actinomycetota</taxon>
        <taxon>Actinomycetes</taxon>
        <taxon>Catenulisporales</taxon>
        <taxon>Actinospicaceae</taxon>
        <taxon>Actinospica</taxon>
    </lineage>
</organism>
<keyword evidence="5" id="KW-1185">Reference proteome</keyword>
<accession>A0A941INI1</accession>
<protein>
    <submittedName>
        <fullName evidence="4">Aspartate aminotransferase family protein</fullName>
    </submittedName>
</protein>
<dbReference type="InterPro" id="IPR049704">
    <property type="entry name" value="Aminotrans_3_PPA_site"/>
</dbReference>
<dbReference type="EMBL" id="JAGSOG010000045">
    <property type="protein sequence ID" value="MBR7833999.1"/>
    <property type="molecule type" value="Genomic_DNA"/>
</dbReference>
<proteinExistence type="inferred from homology"/>
<evidence type="ECO:0000256" key="3">
    <source>
        <dbReference type="RuleBase" id="RU003560"/>
    </source>
</evidence>
<dbReference type="FunFam" id="3.40.640.10:FF:000004">
    <property type="entry name" value="Acetylornithine aminotransferase"/>
    <property type="match status" value="1"/>
</dbReference>
<dbReference type="PANTHER" id="PTHR11986:SF121">
    <property type="entry name" value="BLR3010 PROTEIN"/>
    <property type="match status" value="1"/>
</dbReference>
<keyword evidence="4" id="KW-0032">Aminotransferase</keyword>
<dbReference type="FunFam" id="3.90.1150.10:FF:000086">
    <property type="entry name" value="Putative acetylornithine aminotransferase"/>
    <property type="match status" value="1"/>
</dbReference>
<dbReference type="SUPFAM" id="SSF53383">
    <property type="entry name" value="PLP-dependent transferases"/>
    <property type="match status" value="1"/>
</dbReference>
<evidence type="ECO:0000256" key="1">
    <source>
        <dbReference type="ARBA" id="ARBA00001933"/>
    </source>
</evidence>
<comment type="caution">
    <text evidence="4">The sequence shown here is derived from an EMBL/GenBank/DDBJ whole genome shotgun (WGS) entry which is preliminary data.</text>
</comment>
<dbReference type="Pfam" id="PF00202">
    <property type="entry name" value="Aminotran_3"/>
    <property type="match status" value="1"/>
</dbReference>
<reference evidence="4" key="1">
    <citation type="submission" date="2021-04" db="EMBL/GenBank/DDBJ databases">
        <title>Genome based classification of Actinospica acidithermotolerans sp. nov., an actinobacterium isolated from an Indonesian hot spring.</title>
        <authorList>
            <person name="Kusuma A.B."/>
            <person name="Putra K.E."/>
            <person name="Nafisah S."/>
            <person name="Loh J."/>
            <person name="Nouioui I."/>
            <person name="Goodfellow M."/>
        </authorList>
    </citation>
    <scope>NUCLEOTIDE SEQUENCE</scope>
    <source>
        <strain evidence="4">CSCA 57</strain>
    </source>
</reference>
<dbReference type="PROSITE" id="PS00600">
    <property type="entry name" value="AA_TRANSFER_CLASS_3"/>
    <property type="match status" value="1"/>
</dbReference>
<evidence type="ECO:0000256" key="2">
    <source>
        <dbReference type="ARBA" id="ARBA00022898"/>
    </source>
</evidence>
<dbReference type="InterPro" id="IPR015424">
    <property type="entry name" value="PyrdxlP-dep_Trfase"/>
</dbReference>
<dbReference type="InterPro" id="IPR050103">
    <property type="entry name" value="Class-III_PLP-dep_AT"/>
</dbReference>
<dbReference type="GO" id="GO:0042802">
    <property type="term" value="F:identical protein binding"/>
    <property type="evidence" value="ECO:0007669"/>
    <property type="project" value="TreeGrafter"/>
</dbReference>
<name>A0A941INI1_9ACTN</name>
<keyword evidence="4" id="KW-0808">Transferase</keyword>
<evidence type="ECO:0000313" key="5">
    <source>
        <dbReference type="Proteomes" id="UP000675781"/>
    </source>
</evidence>
<dbReference type="InterPro" id="IPR015421">
    <property type="entry name" value="PyrdxlP-dep_Trfase_major"/>
</dbReference>
<comment type="cofactor">
    <cofactor evidence="1">
        <name>pyridoxal 5'-phosphate</name>
        <dbReference type="ChEBI" id="CHEBI:597326"/>
    </cofactor>
</comment>
<keyword evidence="2 3" id="KW-0663">Pyridoxal phosphate</keyword>
<dbReference type="PANTHER" id="PTHR11986">
    <property type="entry name" value="AMINOTRANSFERASE CLASS III"/>
    <property type="match status" value="1"/>
</dbReference>